<dbReference type="AlphaFoldDB" id="A0A0B7A059"/>
<accession>A0A0B7A059</accession>
<dbReference type="EMBL" id="HACG01026596">
    <property type="protein sequence ID" value="CEK73461.1"/>
    <property type="molecule type" value="Transcribed_RNA"/>
</dbReference>
<evidence type="ECO:0000256" key="1">
    <source>
        <dbReference type="SAM" id="SignalP"/>
    </source>
</evidence>
<proteinExistence type="predicted"/>
<sequence>MVLWMLPIYMVLCECSVLNRQQFVRLKELHPLDTNKQNCMKKTGELVWSDEEFI</sequence>
<name>A0A0B7A059_9EUPU</name>
<keyword evidence="1" id="KW-0732">Signal</keyword>
<feature type="signal peptide" evidence="1">
    <location>
        <begin position="1"/>
        <end position="15"/>
    </location>
</feature>
<protein>
    <submittedName>
        <fullName evidence="2">Uncharacterized protein</fullName>
    </submittedName>
</protein>
<organism evidence="2">
    <name type="scientific">Arion vulgaris</name>
    <dbReference type="NCBI Taxonomy" id="1028688"/>
    <lineage>
        <taxon>Eukaryota</taxon>
        <taxon>Metazoa</taxon>
        <taxon>Spiralia</taxon>
        <taxon>Lophotrochozoa</taxon>
        <taxon>Mollusca</taxon>
        <taxon>Gastropoda</taxon>
        <taxon>Heterobranchia</taxon>
        <taxon>Euthyneura</taxon>
        <taxon>Panpulmonata</taxon>
        <taxon>Eupulmonata</taxon>
        <taxon>Stylommatophora</taxon>
        <taxon>Helicina</taxon>
        <taxon>Arionoidea</taxon>
        <taxon>Arionidae</taxon>
        <taxon>Arion</taxon>
    </lineage>
</organism>
<gene>
    <name evidence="2" type="primary">ORF86881</name>
</gene>
<reference evidence="2" key="1">
    <citation type="submission" date="2014-12" db="EMBL/GenBank/DDBJ databases">
        <title>Insight into the proteome of Arion vulgaris.</title>
        <authorList>
            <person name="Aradska J."/>
            <person name="Bulat T."/>
            <person name="Smidak R."/>
            <person name="Sarate P."/>
            <person name="Gangsoo J."/>
            <person name="Sialana F."/>
            <person name="Bilban M."/>
            <person name="Lubec G."/>
        </authorList>
    </citation>
    <scope>NUCLEOTIDE SEQUENCE</scope>
    <source>
        <tissue evidence="2">Skin</tissue>
    </source>
</reference>
<evidence type="ECO:0000313" key="2">
    <source>
        <dbReference type="EMBL" id="CEK73461.1"/>
    </source>
</evidence>
<feature type="chain" id="PRO_5012294366" evidence="1">
    <location>
        <begin position="16"/>
        <end position="54"/>
    </location>
</feature>